<gene>
    <name evidence="7" type="ORF">ACFSE6_02190</name>
</gene>
<dbReference type="Pfam" id="PF13439">
    <property type="entry name" value="Glyco_transf_4"/>
    <property type="match status" value="1"/>
</dbReference>
<feature type="domain" description="Glycosyl transferase family 1" evidence="5">
    <location>
        <begin position="224"/>
        <end position="379"/>
    </location>
</feature>
<evidence type="ECO:0000256" key="4">
    <source>
        <dbReference type="SAM" id="MobiDB-lite"/>
    </source>
</evidence>
<dbReference type="CDD" id="cd03801">
    <property type="entry name" value="GT4_PimA-like"/>
    <property type="match status" value="1"/>
</dbReference>
<accession>A0ABW4L0F9</accession>
<dbReference type="Proteomes" id="UP001597277">
    <property type="component" value="Unassembled WGS sequence"/>
</dbReference>
<feature type="domain" description="Glycosyltransferase subfamily 4-like N-terminal" evidence="6">
    <location>
        <begin position="29"/>
        <end position="196"/>
    </location>
</feature>
<evidence type="ECO:0000259" key="5">
    <source>
        <dbReference type="Pfam" id="PF00534"/>
    </source>
</evidence>
<proteinExistence type="predicted"/>
<organism evidence="7 8">
    <name type="scientific">Georgenia deserti</name>
    <dbReference type="NCBI Taxonomy" id="2093781"/>
    <lineage>
        <taxon>Bacteria</taxon>
        <taxon>Bacillati</taxon>
        <taxon>Actinomycetota</taxon>
        <taxon>Actinomycetes</taxon>
        <taxon>Micrococcales</taxon>
        <taxon>Bogoriellaceae</taxon>
        <taxon>Georgenia</taxon>
    </lineage>
</organism>
<name>A0ABW4L0F9_9MICO</name>
<evidence type="ECO:0000256" key="1">
    <source>
        <dbReference type="ARBA" id="ARBA00021292"/>
    </source>
</evidence>
<dbReference type="Pfam" id="PF00534">
    <property type="entry name" value="Glycos_transf_1"/>
    <property type="match status" value="1"/>
</dbReference>
<comment type="caution">
    <text evidence="7">The sequence shown here is derived from an EMBL/GenBank/DDBJ whole genome shotgun (WGS) entry which is preliminary data.</text>
</comment>
<dbReference type="InterPro" id="IPR028098">
    <property type="entry name" value="Glyco_trans_4-like_N"/>
</dbReference>
<keyword evidence="8" id="KW-1185">Reference proteome</keyword>
<evidence type="ECO:0000256" key="3">
    <source>
        <dbReference type="ARBA" id="ARBA00022679"/>
    </source>
</evidence>
<feature type="compositionally biased region" description="Basic and acidic residues" evidence="4">
    <location>
        <begin position="221"/>
        <end position="230"/>
    </location>
</feature>
<dbReference type="Gene3D" id="3.40.50.2000">
    <property type="entry name" value="Glycogen Phosphorylase B"/>
    <property type="match status" value="2"/>
</dbReference>
<dbReference type="SUPFAM" id="SSF53756">
    <property type="entry name" value="UDP-Glycosyltransferase/glycogen phosphorylase"/>
    <property type="match status" value="1"/>
</dbReference>
<dbReference type="PANTHER" id="PTHR45947:SF3">
    <property type="entry name" value="SULFOQUINOVOSYL TRANSFERASE SQD2"/>
    <property type="match status" value="1"/>
</dbReference>
<protein>
    <recommendedName>
        <fullName evidence="1">D-inositol 3-phosphate glycosyltransferase</fullName>
    </recommendedName>
</protein>
<evidence type="ECO:0000256" key="2">
    <source>
        <dbReference type="ARBA" id="ARBA00022676"/>
    </source>
</evidence>
<keyword evidence="2" id="KW-0328">Glycosyltransferase</keyword>
<dbReference type="InterPro" id="IPR001296">
    <property type="entry name" value="Glyco_trans_1"/>
</dbReference>
<reference evidence="8" key="1">
    <citation type="journal article" date="2019" name="Int. J. Syst. Evol. Microbiol.">
        <title>The Global Catalogue of Microorganisms (GCM) 10K type strain sequencing project: providing services to taxonomists for standard genome sequencing and annotation.</title>
        <authorList>
            <consortium name="The Broad Institute Genomics Platform"/>
            <consortium name="The Broad Institute Genome Sequencing Center for Infectious Disease"/>
            <person name="Wu L."/>
            <person name="Ma J."/>
        </authorList>
    </citation>
    <scope>NUCLEOTIDE SEQUENCE [LARGE SCALE GENOMIC DNA]</scope>
    <source>
        <strain evidence="8">JCM 17130</strain>
    </source>
</reference>
<evidence type="ECO:0000313" key="7">
    <source>
        <dbReference type="EMBL" id="MFD1716629.1"/>
    </source>
</evidence>
<dbReference type="InterPro" id="IPR050194">
    <property type="entry name" value="Glycosyltransferase_grp1"/>
</dbReference>
<evidence type="ECO:0000313" key="8">
    <source>
        <dbReference type="Proteomes" id="UP001597277"/>
    </source>
</evidence>
<dbReference type="RefSeq" id="WP_388002058.1">
    <property type="nucleotide sequence ID" value="NZ_JBHUEE010000001.1"/>
</dbReference>
<dbReference type="EMBL" id="JBHUEE010000001">
    <property type="protein sequence ID" value="MFD1716629.1"/>
    <property type="molecule type" value="Genomic_DNA"/>
</dbReference>
<feature type="region of interest" description="Disordered" evidence="4">
    <location>
        <begin position="201"/>
        <end position="232"/>
    </location>
</feature>
<keyword evidence="3" id="KW-0808">Transferase</keyword>
<dbReference type="PANTHER" id="PTHR45947">
    <property type="entry name" value="SULFOQUINOVOSYL TRANSFERASE SQD2"/>
    <property type="match status" value="1"/>
</dbReference>
<evidence type="ECO:0000259" key="6">
    <source>
        <dbReference type="Pfam" id="PF13439"/>
    </source>
</evidence>
<sequence>MSRKADGGAHPPQGTRRIVHVSDCFPPRVGGIETQVHDLAVEQARRGADVHVLTATADPALPGGGRRAVTTTVDGVTVHRLASVATFGLPFHPLEDLLLPPVLRALQPDVVHVHAGVVSPFAYAGARAARRAGLPLAVTWHCMLDGIAPFYAAGARVLGWGRARFAASAVSGVAAERVAAVLGRDDVAVVPNGLDVVSWSPDAGGPVPSSGSAEPAVSGVERSEDERPGHAEVSGPLRVVATQRLAPRKRAVPLVRILAAVHERLGRDEAGRPRVHAELIGGGPATSAVRSEVERRGLGDVVSVLGRLPRTELASRYAGRHVFLAPARLEAFGIAALEARAAGLAVVAGRGTGISQFVTDGVDGLLTPDRADGLDDAAADQALADALVRLATEKGLLAAILRHTREVPPAADWSDVVRAADRLYESARRT</sequence>